<keyword evidence="3" id="KW-0539">Nucleus</keyword>
<evidence type="ECO:0000256" key="4">
    <source>
        <dbReference type="RuleBase" id="RU004020"/>
    </source>
</evidence>
<reference evidence="7 8" key="1">
    <citation type="journal article" date="2021" name="Sci. Rep.">
        <title>The genome of the diatom Chaetoceros tenuissimus carries an ancient integrated fragment of an extant virus.</title>
        <authorList>
            <person name="Hongo Y."/>
            <person name="Kimura K."/>
            <person name="Takaki Y."/>
            <person name="Yoshida Y."/>
            <person name="Baba S."/>
            <person name="Kobayashi G."/>
            <person name="Nagasaki K."/>
            <person name="Hano T."/>
            <person name="Tomaru Y."/>
        </authorList>
    </citation>
    <scope>NUCLEOTIDE SEQUENCE [LARGE SCALE GENOMIC DNA]</scope>
    <source>
        <strain evidence="7 8">NIES-3715</strain>
    </source>
</reference>
<organism evidence="7 8">
    <name type="scientific">Chaetoceros tenuissimus</name>
    <dbReference type="NCBI Taxonomy" id="426638"/>
    <lineage>
        <taxon>Eukaryota</taxon>
        <taxon>Sar</taxon>
        <taxon>Stramenopiles</taxon>
        <taxon>Ochrophyta</taxon>
        <taxon>Bacillariophyta</taxon>
        <taxon>Coscinodiscophyceae</taxon>
        <taxon>Chaetocerotophycidae</taxon>
        <taxon>Chaetocerotales</taxon>
        <taxon>Chaetocerotaceae</taxon>
        <taxon>Chaetoceros</taxon>
    </lineage>
</organism>
<evidence type="ECO:0000256" key="5">
    <source>
        <dbReference type="SAM" id="MobiDB-lite"/>
    </source>
</evidence>
<dbReference type="InterPro" id="IPR036390">
    <property type="entry name" value="WH_DNA-bd_sf"/>
</dbReference>
<dbReference type="AlphaFoldDB" id="A0AAD3CH48"/>
<proteinExistence type="inferred from homology"/>
<dbReference type="InterPro" id="IPR036388">
    <property type="entry name" value="WH-like_DNA-bd_sf"/>
</dbReference>
<dbReference type="FunFam" id="1.10.10.10:FF:000479">
    <property type="entry name" value="Predicted protein"/>
    <property type="match status" value="1"/>
</dbReference>
<evidence type="ECO:0000259" key="6">
    <source>
        <dbReference type="SMART" id="SM00415"/>
    </source>
</evidence>
<dbReference type="GO" id="GO:0005634">
    <property type="term" value="C:nucleus"/>
    <property type="evidence" value="ECO:0007669"/>
    <property type="project" value="UniProtKB-SubCell"/>
</dbReference>
<keyword evidence="8" id="KW-1185">Reference proteome</keyword>
<dbReference type="SMART" id="SM00415">
    <property type="entry name" value="HSF"/>
    <property type="match status" value="1"/>
</dbReference>
<dbReference type="Pfam" id="PF00447">
    <property type="entry name" value="HSF_DNA-bind"/>
    <property type="match status" value="1"/>
</dbReference>
<gene>
    <name evidence="7" type="ORF">CTEN210_02471</name>
</gene>
<name>A0AAD3CH48_9STRA</name>
<feature type="region of interest" description="Disordered" evidence="5">
    <location>
        <begin position="42"/>
        <end position="69"/>
    </location>
</feature>
<accession>A0AAD3CH48</accession>
<comment type="similarity">
    <text evidence="4">Belongs to the HSF family.</text>
</comment>
<dbReference type="Proteomes" id="UP001054902">
    <property type="component" value="Unassembled WGS sequence"/>
</dbReference>
<evidence type="ECO:0000256" key="3">
    <source>
        <dbReference type="ARBA" id="ARBA00023242"/>
    </source>
</evidence>
<feature type="domain" description="HSF-type DNA-binding" evidence="6">
    <location>
        <begin position="73"/>
        <end position="168"/>
    </location>
</feature>
<dbReference type="GO" id="GO:0003700">
    <property type="term" value="F:DNA-binding transcription factor activity"/>
    <property type="evidence" value="ECO:0007669"/>
    <property type="project" value="InterPro"/>
</dbReference>
<dbReference type="GO" id="GO:0043565">
    <property type="term" value="F:sequence-specific DNA binding"/>
    <property type="evidence" value="ECO:0007669"/>
    <property type="project" value="InterPro"/>
</dbReference>
<evidence type="ECO:0000313" key="7">
    <source>
        <dbReference type="EMBL" id="GFH45997.1"/>
    </source>
</evidence>
<dbReference type="Gene3D" id="1.10.10.10">
    <property type="entry name" value="Winged helix-like DNA-binding domain superfamily/Winged helix DNA-binding domain"/>
    <property type="match status" value="1"/>
</dbReference>
<comment type="subcellular location">
    <subcellularLocation>
        <location evidence="1">Nucleus</location>
    </subcellularLocation>
</comment>
<dbReference type="EMBL" id="BLLK01000022">
    <property type="protein sequence ID" value="GFH45997.1"/>
    <property type="molecule type" value="Genomic_DNA"/>
</dbReference>
<dbReference type="PRINTS" id="PR00056">
    <property type="entry name" value="HSFDOMAIN"/>
</dbReference>
<keyword evidence="2" id="KW-0238">DNA-binding</keyword>
<comment type="caution">
    <text evidence="7">The sequence shown here is derived from an EMBL/GenBank/DDBJ whole genome shotgun (WGS) entry which is preliminary data.</text>
</comment>
<feature type="compositionally biased region" description="Basic and acidic residues" evidence="5">
    <location>
        <begin position="51"/>
        <end position="61"/>
    </location>
</feature>
<dbReference type="PANTHER" id="PTHR10015:SF206">
    <property type="entry name" value="HSF-TYPE DNA-BINDING DOMAIN-CONTAINING PROTEIN"/>
    <property type="match status" value="1"/>
</dbReference>
<evidence type="ECO:0000313" key="8">
    <source>
        <dbReference type="Proteomes" id="UP001054902"/>
    </source>
</evidence>
<protein>
    <recommendedName>
        <fullName evidence="6">HSF-type DNA-binding domain-containing protein</fullName>
    </recommendedName>
</protein>
<evidence type="ECO:0000256" key="2">
    <source>
        <dbReference type="ARBA" id="ARBA00023125"/>
    </source>
</evidence>
<sequence length="317" mass="35188">MNIEDTVAETLATLNRSARMTTSSASLDTSDSSASVMSNLGGYSSSSLPSMREETETRGSAEDSSSLSEQERMRTFFPLQLHNVISDDATNDIIRWLPSGKAFIIADKKRFAKELLPDFFQGSQFTSFTRKLTRWHFNRVPRGALIGAYYHEFFVRDQVELCYHMSCRNKSAFKATKELDGRLSPVSSSTHSLKNTPSIPSLATKARAVSEDPAIPKPLAQERAHAGFQAPLSTHLSQNSQTDILRLLQLQNSLQLLDQARNPFNSSGNSSLASQLLHLEMCRRLQMEQELSNAIKQANILSLARNLSAGSLTQNEN</sequence>
<evidence type="ECO:0000256" key="1">
    <source>
        <dbReference type="ARBA" id="ARBA00004123"/>
    </source>
</evidence>
<dbReference type="InterPro" id="IPR000232">
    <property type="entry name" value="HSF_DNA-bd"/>
</dbReference>
<dbReference type="SUPFAM" id="SSF46785">
    <property type="entry name" value="Winged helix' DNA-binding domain"/>
    <property type="match status" value="1"/>
</dbReference>
<dbReference type="PANTHER" id="PTHR10015">
    <property type="entry name" value="HEAT SHOCK TRANSCRIPTION FACTOR"/>
    <property type="match status" value="1"/>
</dbReference>